<evidence type="ECO:0000256" key="3">
    <source>
        <dbReference type="ARBA" id="ARBA00013194"/>
    </source>
</evidence>
<keyword evidence="6 9" id="KW-0143">Chaperone</keyword>
<evidence type="ECO:0000256" key="9">
    <source>
        <dbReference type="HAMAP-Rule" id="MF_00303"/>
    </source>
</evidence>
<dbReference type="InterPro" id="IPR008881">
    <property type="entry name" value="Trigger_fac_ribosome-bd_bac"/>
</dbReference>
<organism evidence="13 14">
    <name type="scientific">Candidatus Sungbacteria bacterium RIFCSPHIGHO2_01_FULL_50_25</name>
    <dbReference type="NCBI Taxonomy" id="1802265"/>
    <lineage>
        <taxon>Bacteria</taxon>
        <taxon>Candidatus Sungiibacteriota</taxon>
    </lineage>
</organism>
<dbReference type="EC" id="5.2.1.8" evidence="3 9"/>
<evidence type="ECO:0000256" key="7">
    <source>
        <dbReference type="ARBA" id="ARBA00023235"/>
    </source>
</evidence>
<evidence type="ECO:0000256" key="1">
    <source>
        <dbReference type="ARBA" id="ARBA00000971"/>
    </source>
</evidence>
<evidence type="ECO:0000259" key="12">
    <source>
        <dbReference type="PROSITE" id="PS50059"/>
    </source>
</evidence>
<accession>A0A1G2K9D1</accession>
<protein>
    <recommendedName>
        <fullName evidence="4 9">Trigger factor</fullName>
        <shortName evidence="9">TF</shortName>
        <ecNumber evidence="3 9">5.2.1.8</ecNumber>
    </recommendedName>
    <alternativeName>
        <fullName evidence="8 9">PPIase</fullName>
    </alternativeName>
</protein>
<evidence type="ECO:0000256" key="11">
    <source>
        <dbReference type="RuleBase" id="RU003914"/>
    </source>
</evidence>
<evidence type="ECO:0000313" key="14">
    <source>
        <dbReference type="Proteomes" id="UP000178574"/>
    </source>
</evidence>
<keyword evidence="9" id="KW-0963">Cytoplasm</keyword>
<dbReference type="InterPro" id="IPR001179">
    <property type="entry name" value="PPIase_FKBP_dom"/>
</dbReference>
<feature type="domain" description="PPIase FKBP-type" evidence="12">
    <location>
        <begin position="177"/>
        <end position="265"/>
    </location>
</feature>
<dbReference type="PROSITE" id="PS50059">
    <property type="entry name" value="FKBP_PPIASE"/>
    <property type="match status" value="1"/>
</dbReference>
<dbReference type="EMBL" id="MHQD01000021">
    <property type="protein sequence ID" value="OGZ96074.1"/>
    <property type="molecule type" value="Genomic_DNA"/>
</dbReference>
<dbReference type="AlphaFoldDB" id="A0A1G2K9D1"/>
<dbReference type="Gene3D" id="3.10.50.40">
    <property type="match status" value="1"/>
</dbReference>
<dbReference type="Proteomes" id="UP000178574">
    <property type="component" value="Unassembled WGS sequence"/>
</dbReference>
<dbReference type="GO" id="GO:0003755">
    <property type="term" value="F:peptidyl-prolyl cis-trans isomerase activity"/>
    <property type="evidence" value="ECO:0007669"/>
    <property type="project" value="UniProtKB-UniRule"/>
</dbReference>
<evidence type="ECO:0000313" key="13">
    <source>
        <dbReference type="EMBL" id="OGZ96074.1"/>
    </source>
</evidence>
<dbReference type="Pfam" id="PF05698">
    <property type="entry name" value="Trigger_C"/>
    <property type="match status" value="1"/>
</dbReference>
<dbReference type="SUPFAM" id="SSF109998">
    <property type="entry name" value="Triger factor/SurA peptide-binding domain-like"/>
    <property type="match status" value="1"/>
</dbReference>
<evidence type="ECO:0000256" key="2">
    <source>
        <dbReference type="ARBA" id="ARBA00005464"/>
    </source>
</evidence>
<keyword evidence="5 9" id="KW-0697">Rotamase</keyword>
<comment type="catalytic activity">
    <reaction evidence="1 9 10">
        <text>[protein]-peptidylproline (omega=180) = [protein]-peptidylproline (omega=0)</text>
        <dbReference type="Rhea" id="RHEA:16237"/>
        <dbReference type="Rhea" id="RHEA-COMP:10747"/>
        <dbReference type="Rhea" id="RHEA-COMP:10748"/>
        <dbReference type="ChEBI" id="CHEBI:83833"/>
        <dbReference type="ChEBI" id="CHEBI:83834"/>
        <dbReference type="EC" id="5.2.1.8"/>
    </reaction>
</comment>
<dbReference type="Pfam" id="PF05697">
    <property type="entry name" value="Trigger_N"/>
    <property type="match status" value="1"/>
</dbReference>
<evidence type="ECO:0000256" key="10">
    <source>
        <dbReference type="PROSITE-ProRule" id="PRU00277"/>
    </source>
</evidence>
<dbReference type="InterPro" id="IPR037041">
    <property type="entry name" value="Trigger_fac_C_sf"/>
</dbReference>
<dbReference type="InterPro" id="IPR005215">
    <property type="entry name" value="Trig_fac"/>
</dbReference>
<reference evidence="13 14" key="1">
    <citation type="journal article" date="2016" name="Nat. Commun.">
        <title>Thousands of microbial genomes shed light on interconnected biogeochemical processes in an aquifer system.</title>
        <authorList>
            <person name="Anantharaman K."/>
            <person name="Brown C.T."/>
            <person name="Hug L.A."/>
            <person name="Sharon I."/>
            <person name="Castelle C.J."/>
            <person name="Probst A.J."/>
            <person name="Thomas B.C."/>
            <person name="Singh A."/>
            <person name="Wilkins M.J."/>
            <person name="Karaoz U."/>
            <person name="Brodie E.L."/>
            <person name="Williams K.H."/>
            <person name="Hubbard S.S."/>
            <person name="Banfield J.F."/>
        </authorList>
    </citation>
    <scope>NUCLEOTIDE SEQUENCE [LARGE SCALE GENOMIC DNA]</scope>
</reference>
<dbReference type="NCBIfam" id="TIGR00115">
    <property type="entry name" value="tig"/>
    <property type="match status" value="1"/>
</dbReference>
<dbReference type="GO" id="GO:0006457">
    <property type="term" value="P:protein folding"/>
    <property type="evidence" value="ECO:0007669"/>
    <property type="project" value="UniProtKB-UniRule"/>
</dbReference>
<keyword evidence="9 11" id="KW-0132">Cell division</keyword>
<keyword evidence="9 11" id="KW-0131">Cell cycle</keyword>
<dbReference type="GO" id="GO:0005737">
    <property type="term" value="C:cytoplasm"/>
    <property type="evidence" value="ECO:0007669"/>
    <property type="project" value="UniProtKB-SubCell"/>
</dbReference>
<evidence type="ECO:0000256" key="8">
    <source>
        <dbReference type="ARBA" id="ARBA00029986"/>
    </source>
</evidence>
<evidence type="ECO:0000256" key="4">
    <source>
        <dbReference type="ARBA" id="ARBA00016902"/>
    </source>
</evidence>
<dbReference type="SUPFAM" id="SSF102735">
    <property type="entry name" value="Trigger factor ribosome-binding domain"/>
    <property type="match status" value="1"/>
</dbReference>
<evidence type="ECO:0000256" key="6">
    <source>
        <dbReference type="ARBA" id="ARBA00023186"/>
    </source>
</evidence>
<comment type="subcellular location">
    <subcellularLocation>
        <location evidence="9">Cytoplasm</location>
    </subcellularLocation>
    <text evidence="9">About half TF is bound to the ribosome near the polypeptide exit tunnel while the other half is free in the cytoplasm.</text>
</comment>
<evidence type="ECO:0000256" key="5">
    <source>
        <dbReference type="ARBA" id="ARBA00023110"/>
    </source>
</evidence>
<dbReference type="HAMAP" id="MF_00303">
    <property type="entry name" value="Trigger_factor_Tig"/>
    <property type="match status" value="1"/>
</dbReference>
<dbReference type="GO" id="GO:0015031">
    <property type="term" value="P:protein transport"/>
    <property type="evidence" value="ECO:0007669"/>
    <property type="project" value="UniProtKB-UniRule"/>
</dbReference>
<dbReference type="InterPro" id="IPR027304">
    <property type="entry name" value="Trigger_fact/SurA_dom_sf"/>
</dbReference>
<comment type="similarity">
    <text evidence="2 9 11">Belongs to the FKBP-type PPIase family. Tig subfamily.</text>
</comment>
<dbReference type="GO" id="GO:0051301">
    <property type="term" value="P:cell division"/>
    <property type="evidence" value="ECO:0007669"/>
    <property type="project" value="UniProtKB-KW"/>
</dbReference>
<dbReference type="Pfam" id="PF00254">
    <property type="entry name" value="FKBP_C"/>
    <property type="match status" value="1"/>
</dbReference>
<dbReference type="InterPro" id="IPR036611">
    <property type="entry name" value="Trigger_fac_ribosome-bd_sf"/>
</dbReference>
<dbReference type="InterPro" id="IPR008880">
    <property type="entry name" value="Trigger_fac_C"/>
</dbReference>
<dbReference type="PIRSF" id="PIRSF003095">
    <property type="entry name" value="Trigger_factor"/>
    <property type="match status" value="1"/>
</dbReference>
<comment type="domain">
    <text evidence="9">Consists of 3 domains; the N-terminus binds the ribosome, the middle domain has PPIase activity, while the C-terminus has intrinsic chaperone activity on its own.</text>
</comment>
<gene>
    <name evidence="9" type="primary">tig</name>
    <name evidence="13" type="ORF">A2847_02475</name>
</gene>
<dbReference type="InterPro" id="IPR046357">
    <property type="entry name" value="PPIase_dom_sf"/>
</dbReference>
<dbReference type="Gene3D" id="1.10.3120.10">
    <property type="entry name" value="Trigger factor, C-terminal domain"/>
    <property type="match status" value="1"/>
</dbReference>
<dbReference type="SUPFAM" id="SSF54534">
    <property type="entry name" value="FKBP-like"/>
    <property type="match status" value="1"/>
</dbReference>
<sequence length="438" mass="49406">MNVSASPIKKSEILFEVVVPHEEFEPFAKRAAILLSEERDFEGFRKGKVPYEIVKKAVGEQAIYERAADLAVRKMYGDALREALQKSPHDPEKEETPIGHPEITVTKVAPGNELQFKAKVSLMPHVSLPDYKALAREIKKREAKEISVKEEEVSAAIDWLLDSRATEIAVARPAQKGDSVEIDFEIRRGGIKIENGESRRHPLIIGKGKFIPGFEENLIGLASGETKSFTLVAPDSWHEKSLRGSALDITATMKEVRERNIPALTDEFAKTAGAFESKDKLLESVRAGLLEERLAKEKERIRMRIIEEITGKMTLEIPDLLVELELDKMADELKSGVGEMGMKWDEYLLHIKKDIAGLRADWRSEGEKRARIALTLREIAAQEHIAPAEDEIQTRANEFLARYKTVRDAEKKIDPGALKEYTRGVLRNEKVFEFLESA</sequence>
<dbReference type="Gene3D" id="3.30.70.1050">
    <property type="entry name" value="Trigger factor ribosome-binding domain"/>
    <property type="match status" value="1"/>
</dbReference>
<proteinExistence type="inferred from homology"/>
<keyword evidence="7 9" id="KW-0413">Isomerase</keyword>
<comment type="function">
    <text evidence="9">Involved in protein export. Acts as a chaperone by maintaining the newly synthesized protein in an open conformation. Functions as a peptidyl-prolyl cis-trans isomerase.</text>
</comment>
<comment type="caution">
    <text evidence="13">The sequence shown here is derived from an EMBL/GenBank/DDBJ whole genome shotgun (WGS) entry which is preliminary data.</text>
</comment>
<name>A0A1G2K9D1_9BACT</name>